<keyword evidence="11" id="KW-0804">Transcription</keyword>
<feature type="region of interest" description="Disordered" evidence="23">
    <location>
        <begin position="20"/>
        <end position="47"/>
    </location>
</feature>
<evidence type="ECO:0000256" key="20">
    <source>
        <dbReference type="ARBA" id="ARBA00064494"/>
    </source>
</evidence>
<evidence type="ECO:0000256" key="23">
    <source>
        <dbReference type="SAM" id="MobiDB-lite"/>
    </source>
</evidence>
<evidence type="ECO:0000256" key="13">
    <source>
        <dbReference type="ARBA" id="ARBA00025783"/>
    </source>
</evidence>
<evidence type="ECO:0000256" key="22">
    <source>
        <dbReference type="ARBA" id="ARBA00081504"/>
    </source>
</evidence>
<dbReference type="EMBL" id="VJMI01019003">
    <property type="protein sequence ID" value="KAF0708598.1"/>
    <property type="molecule type" value="Genomic_DNA"/>
</dbReference>
<keyword evidence="10" id="KW-0805">Transcription regulation</keyword>
<keyword evidence="9" id="KW-0949">S-adenosyl-L-methionine</keyword>
<keyword evidence="5" id="KW-0963">Cytoplasm</keyword>
<dbReference type="AlphaFoldDB" id="A0A6A4Z6J6"/>
<evidence type="ECO:0000313" key="24">
    <source>
        <dbReference type="EMBL" id="KAF0708598.1"/>
    </source>
</evidence>
<gene>
    <name evidence="24" type="ORF">AaE_013148</name>
</gene>
<comment type="catalytic activity">
    <reaction evidence="15">
        <text>a 5'-end (N(7)-methyl 5'-triphosphoguanosine)-ribonucleoside in snoRNA + S-adenosyl-L-methionine = a 5'-end (N(2),N(7)-dimethyl 5'-triphosphoguanosine)-ribonucleoside in snoRNA + S-adenosyl-L-homocysteine + H(+)</text>
        <dbReference type="Rhea" id="RHEA:78475"/>
        <dbReference type="Rhea" id="RHEA-COMP:19086"/>
        <dbReference type="Rhea" id="RHEA-COMP:19088"/>
        <dbReference type="ChEBI" id="CHEBI:15378"/>
        <dbReference type="ChEBI" id="CHEBI:57856"/>
        <dbReference type="ChEBI" id="CHEBI:59789"/>
        <dbReference type="ChEBI" id="CHEBI:156461"/>
        <dbReference type="ChEBI" id="CHEBI:172880"/>
    </reaction>
    <physiologicalReaction direction="left-to-right" evidence="15">
        <dbReference type="Rhea" id="RHEA:78476"/>
    </physiologicalReaction>
</comment>
<keyword evidence="7" id="KW-0489">Methyltransferase</keyword>
<evidence type="ECO:0000256" key="7">
    <source>
        <dbReference type="ARBA" id="ARBA00022603"/>
    </source>
</evidence>
<evidence type="ECO:0000256" key="21">
    <source>
        <dbReference type="ARBA" id="ARBA00079339"/>
    </source>
</evidence>
<evidence type="ECO:0000256" key="2">
    <source>
        <dbReference type="ARBA" id="ARBA00004496"/>
    </source>
</evidence>
<name>A0A6A4Z6J6_APHAT</name>
<dbReference type="Proteomes" id="UP000469452">
    <property type="component" value="Unassembled WGS sequence"/>
</dbReference>
<dbReference type="InterPro" id="IPR019012">
    <property type="entry name" value="RNA_cap_Gua-N2-MeTrfase"/>
</dbReference>
<dbReference type="GO" id="GO:0005730">
    <property type="term" value="C:nucleolus"/>
    <property type="evidence" value="ECO:0007669"/>
    <property type="project" value="UniProtKB-SubCell"/>
</dbReference>
<proteinExistence type="inferred from homology"/>
<comment type="subcellular location">
    <subcellularLocation>
        <location evidence="2">Cytoplasm</location>
    </subcellularLocation>
    <subcellularLocation>
        <location evidence="1">Nucleus</location>
        <location evidence="1">Cajal body</location>
    </subcellularLocation>
    <subcellularLocation>
        <location evidence="3">Nucleus</location>
        <location evidence="3">Nucleolus</location>
    </subcellularLocation>
</comment>
<dbReference type="VEuPathDB" id="FungiDB:H257_10535"/>
<comment type="caution">
    <text evidence="24">The sequence shown here is derived from an EMBL/GenBank/DDBJ whole genome shotgun (WGS) entry which is preliminary data.</text>
</comment>
<accession>A0A6A4Z6J6</accession>
<evidence type="ECO:0000256" key="4">
    <source>
        <dbReference type="ARBA" id="ARBA00018517"/>
    </source>
</evidence>
<keyword evidence="12" id="KW-0539">Nucleus</keyword>
<comment type="catalytic activity">
    <reaction evidence="14">
        <text>a 5'-end (N(2),N(7)-dimethyl 5'-triphosphoguanosine)-ribonucleoside in snoRNA + S-adenosyl-L-methionine = a 5'-end (N(2),N(2),N(7)-trimethyl 5'-triphosphoguanosine)-ribonucleoside in snoRNA + S-adenosyl-L-homocysteine + H(+)</text>
        <dbReference type="Rhea" id="RHEA:78507"/>
        <dbReference type="Rhea" id="RHEA-COMP:19088"/>
        <dbReference type="Rhea" id="RHEA-COMP:19090"/>
        <dbReference type="ChEBI" id="CHEBI:15378"/>
        <dbReference type="ChEBI" id="CHEBI:57856"/>
        <dbReference type="ChEBI" id="CHEBI:59789"/>
        <dbReference type="ChEBI" id="CHEBI:167623"/>
        <dbReference type="ChEBI" id="CHEBI:172880"/>
    </reaction>
    <physiologicalReaction direction="left-to-right" evidence="14">
        <dbReference type="Rhea" id="RHEA:78508"/>
    </physiologicalReaction>
</comment>
<comment type="subunit">
    <text evidence="20">May form homooligomers. Interacts with CREBBP/CBP, EED/WAIT1, EP300/P300, NCOA6/PRIP, PPARBP/PBP and SMN.</text>
</comment>
<comment type="catalytic activity">
    <reaction evidence="17">
        <text>a 5'-end (N(7)-methyl 5'-triphosphoguanosine)-ribonucleoside in snRNA + S-adenosyl-L-methionine = a 5'-end (N(2),N(7)-dimethyl 5'-triphosphoguanosine)-ribonucleoside in snRNA + S-adenosyl-L-homocysteine + H(+)</text>
        <dbReference type="Rhea" id="RHEA:78471"/>
        <dbReference type="Rhea" id="RHEA-COMP:19085"/>
        <dbReference type="Rhea" id="RHEA-COMP:19087"/>
        <dbReference type="ChEBI" id="CHEBI:15378"/>
        <dbReference type="ChEBI" id="CHEBI:57856"/>
        <dbReference type="ChEBI" id="CHEBI:59789"/>
        <dbReference type="ChEBI" id="CHEBI:156461"/>
        <dbReference type="ChEBI" id="CHEBI:172880"/>
    </reaction>
    <physiologicalReaction direction="left-to-right" evidence="17">
        <dbReference type="Rhea" id="RHEA:78472"/>
    </physiologicalReaction>
</comment>
<dbReference type="CDD" id="cd02440">
    <property type="entry name" value="AdoMet_MTases"/>
    <property type="match status" value="1"/>
</dbReference>
<keyword evidence="6" id="KW-0597">Phosphoprotein</keyword>
<dbReference type="FunFam" id="3.40.50.150:FF:000066">
    <property type="entry name" value="Trimethylguanosine synthase 1"/>
    <property type="match status" value="1"/>
</dbReference>
<feature type="compositionally biased region" description="Basic residues" evidence="23">
    <location>
        <begin position="27"/>
        <end position="42"/>
    </location>
</feature>
<evidence type="ECO:0000256" key="14">
    <source>
        <dbReference type="ARBA" id="ARBA00047418"/>
    </source>
</evidence>
<dbReference type="InterPro" id="IPR029063">
    <property type="entry name" value="SAM-dependent_MTases_sf"/>
</dbReference>
<comment type="catalytic activity">
    <reaction evidence="16">
        <text>a 5'-end (N(2),N(7)-dimethyl 5'-triphosphoguanosine)-ribonucleoside in snRNA + S-adenosyl-L-methionine = a 5'-end (N(2),N(2),N(7)-trimethyl 5'-triphosphoguanosine)-ribonucleoside in snRNA + S-adenosyl-L-homocysteine + H(+)</text>
        <dbReference type="Rhea" id="RHEA:78479"/>
        <dbReference type="Rhea" id="RHEA-COMP:19087"/>
        <dbReference type="Rhea" id="RHEA-COMP:19089"/>
        <dbReference type="ChEBI" id="CHEBI:15378"/>
        <dbReference type="ChEBI" id="CHEBI:57856"/>
        <dbReference type="ChEBI" id="CHEBI:59789"/>
        <dbReference type="ChEBI" id="CHEBI:167623"/>
        <dbReference type="ChEBI" id="CHEBI:172880"/>
    </reaction>
    <physiologicalReaction direction="left-to-right" evidence="16">
        <dbReference type="Rhea" id="RHEA:78480"/>
    </physiologicalReaction>
</comment>
<dbReference type="Pfam" id="PF09445">
    <property type="entry name" value="Methyltransf_15"/>
    <property type="match status" value="1"/>
</dbReference>
<dbReference type="GO" id="GO:0005737">
    <property type="term" value="C:cytoplasm"/>
    <property type="evidence" value="ECO:0007669"/>
    <property type="project" value="UniProtKB-SubCell"/>
</dbReference>
<feature type="region of interest" description="Disordered" evidence="23">
    <location>
        <begin position="372"/>
        <end position="399"/>
    </location>
</feature>
<feature type="compositionally biased region" description="Acidic residues" evidence="23">
    <location>
        <begin position="390"/>
        <end position="399"/>
    </location>
</feature>
<evidence type="ECO:0000256" key="15">
    <source>
        <dbReference type="ARBA" id="ARBA00048740"/>
    </source>
</evidence>
<dbReference type="SUPFAM" id="SSF53335">
    <property type="entry name" value="S-adenosyl-L-methionine-dependent methyltransferases"/>
    <property type="match status" value="1"/>
</dbReference>
<organism evidence="24 25">
    <name type="scientific">Aphanomyces astaci</name>
    <name type="common">Crayfish plague agent</name>
    <dbReference type="NCBI Taxonomy" id="112090"/>
    <lineage>
        <taxon>Eukaryota</taxon>
        <taxon>Sar</taxon>
        <taxon>Stramenopiles</taxon>
        <taxon>Oomycota</taxon>
        <taxon>Saprolegniomycetes</taxon>
        <taxon>Saprolegniales</taxon>
        <taxon>Verrucalvaceae</taxon>
        <taxon>Aphanomyces</taxon>
    </lineage>
</organism>
<sequence>MAITFRKVYLFDVEASARQSNAAKAASKTKKGKKRKRKHRRPRLTDDVVPDPFELAREAEETAQQQLLKDEMDAVGMAGMLPLSFGSTKQHTKPPTMRRQTPQYITFDDDGKSVEVDPPVVPMMRKRPLEDDTTTDDVIVDDAPTAESAPPPQKKPAHIHPSLQKYWAQRYALFSKFDLGIELDHEGWFSVTPEVIAAHHATRIACDVVVDAFTGCGGNAIQLAMTCRHVIAIDVDPAKIAIAKHNATIYGVADRIEWIVGDSFAVLPRLHHADVVFLSPPWGGPAYLNQNVFSLQDMRMGMFDGIELFKIAAAVTKDIVYFVPRNVDTKQVKLLQESNEEVAEVEFNYLNHKLKTVTMYFGSLACVGDCAQQGEEGDESEDDRSHEQGVEDTEGDTTH</sequence>
<evidence type="ECO:0000256" key="1">
    <source>
        <dbReference type="ARBA" id="ARBA00004408"/>
    </source>
</evidence>
<evidence type="ECO:0000256" key="12">
    <source>
        <dbReference type="ARBA" id="ARBA00023242"/>
    </source>
</evidence>
<reference evidence="24 25" key="1">
    <citation type="submission" date="2019-06" db="EMBL/GenBank/DDBJ databases">
        <title>Genomics analysis of Aphanomyces spp. identifies a new class of oomycete effector associated with host adaptation.</title>
        <authorList>
            <person name="Gaulin E."/>
        </authorList>
    </citation>
    <scope>NUCLEOTIDE SEQUENCE [LARGE SCALE GENOMIC DNA]</scope>
    <source>
        <strain evidence="24 25">E</strain>
    </source>
</reference>
<evidence type="ECO:0000256" key="3">
    <source>
        <dbReference type="ARBA" id="ARBA00004604"/>
    </source>
</evidence>
<dbReference type="PANTHER" id="PTHR14741:SF32">
    <property type="entry name" value="TRIMETHYLGUANOSINE SYNTHASE"/>
    <property type="match status" value="1"/>
</dbReference>
<evidence type="ECO:0000256" key="9">
    <source>
        <dbReference type="ARBA" id="ARBA00022691"/>
    </source>
</evidence>
<evidence type="ECO:0000256" key="5">
    <source>
        <dbReference type="ARBA" id="ARBA00022490"/>
    </source>
</evidence>
<evidence type="ECO:0000256" key="17">
    <source>
        <dbReference type="ARBA" id="ARBA00049075"/>
    </source>
</evidence>
<evidence type="ECO:0000256" key="6">
    <source>
        <dbReference type="ARBA" id="ARBA00022553"/>
    </source>
</evidence>
<dbReference type="GO" id="GO:0015030">
    <property type="term" value="C:Cajal body"/>
    <property type="evidence" value="ECO:0007669"/>
    <property type="project" value="UniProtKB-SubCell"/>
</dbReference>
<protein>
    <recommendedName>
        <fullName evidence="4">Trimethylguanosine synthase</fullName>
    </recommendedName>
    <alternativeName>
        <fullName evidence="18">Cap-specific guanine-N(2) methyltransferase</fullName>
    </alternativeName>
    <alternativeName>
        <fullName evidence="21">Nuclear receptor coactivator 6-interacting protein</fullName>
    </alternativeName>
    <alternativeName>
        <fullName evidence="22">PRIP-interacting protein with methyltransferase motif</fullName>
    </alternativeName>
</protein>
<evidence type="ECO:0000256" key="11">
    <source>
        <dbReference type="ARBA" id="ARBA00023163"/>
    </source>
</evidence>
<evidence type="ECO:0000256" key="8">
    <source>
        <dbReference type="ARBA" id="ARBA00022679"/>
    </source>
</evidence>
<evidence type="ECO:0000256" key="16">
    <source>
        <dbReference type="ARBA" id="ARBA00048763"/>
    </source>
</evidence>
<dbReference type="GO" id="GO:0071164">
    <property type="term" value="F:RNA cap trimethylguanosine synthase activity"/>
    <property type="evidence" value="ECO:0007669"/>
    <property type="project" value="TreeGrafter"/>
</dbReference>
<evidence type="ECO:0000256" key="18">
    <source>
        <dbReference type="ARBA" id="ARBA00049790"/>
    </source>
</evidence>
<comment type="similarity">
    <text evidence="13">Belongs to the methyltransferase superfamily. Trimethylguanosine synthase family.</text>
</comment>
<dbReference type="Gene3D" id="3.40.50.150">
    <property type="entry name" value="Vaccinia Virus protein VP39"/>
    <property type="match status" value="1"/>
</dbReference>
<evidence type="ECO:0000256" key="19">
    <source>
        <dbReference type="ARBA" id="ARBA00057179"/>
    </source>
</evidence>
<evidence type="ECO:0000256" key="10">
    <source>
        <dbReference type="ARBA" id="ARBA00023015"/>
    </source>
</evidence>
<evidence type="ECO:0000313" key="25">
    <source>
        <dbReference type="Proteomes" id="UP000469452"/>
    </source>
</evidence>
<dbReference type="PANTHER" id="PTHR14741">
    <property type="entry name" value="S-ADENOSYLMETHIONINE-DEPENDENT METHYLTRANSFERASE RELATED"/>
    <property type="match status" value="1"/>
</dbReference>
<comment type="function">
    <text evidence="19">Catalyzes the 2 serial methylation steps for the conversion of the 7-monomethylguanosine (m(7)G) caps of snRNAs and snoRNAs to a 2,2,7-trimethylguanosine (m(2,2,7)G) cap structure. The enzyme is specific for guanine, and N7 methylation must precede N2 methylation. Hypermethylation of the m7G cap of U snRNAs leads to their concentration in nuclear foci, their colocalization with coilin and the formation of canonical Cajal bodies (CBs). Plays a role in transcriptional regulation.</text>
</comment>
<keyword evidence="8" id="KW-0808">Transferase</keyword>